<comment type="caution">
    <text evidence="3">The sequence shown here is derived from an EMBL/GenBank/DDBJ whole genome shotgun (WGS) entry which is preliminary data.</text>
</comment>
<dbReference type="InterPro" id="IPR047057">
    <property type="entry name" value="MerR_fam"/>
</dbReference>
<dbReference type="InterPro" id="IPR009061">
    <property type="entry name" value="DNA-bd_dom_put_sf"/>
</dbReference>
<dbReference type="Gene3D" id="1.10.1660.10">
    <property type="match status" value="1"/>
</dbReference>
<evidence type="ECO:0000259" key="2">
    <source>
        <dbReference type="PROSITE" id="PS50937"/>
    </source>
</evidence>
<reference evidence="3 4" key="1">
    <citation type="submission" date="2024-09" db="EMBL/GenBank/DDBJ databases">
        <authorList>
            <person name="Sun Q."/>
            <person name="Mori K."/>
        </authorList>
    </citation>
    <scope>NUCLEOTIDE SEQUENCE [LARGE SCALE GENOMIC DNA]</scope>
    <source>
        <strain evidence="3 4">JCM 4362</strain>
    </source>
</reference>
<dbReference type="PANTHER" id="PTHR30204">
    <property type="entry name" value="REDOX-CYCLING DRUG-SENSING TRANSCRIPTIONAL ACTIVATOR SOXR"/>
    <property type="match status" value="1"/>
</dbReference>
<gene>
    <name evidence="3" type="ORF">ACFFTU_31805</name>
</gene>
<dbReference type="EMBL" id="JBHMCR010000022">
    <property type="protein sequence ID" value="MFB9524531.1"/>
    <property type="molecule type" value="Genomic_DNA"/>
</dbReference>
<feature type="domain" description="HTH merR-type" evidence="2">
    <location>
        <begin position="1"/>
        <end position="70"/>
    </location>
</feature>
<keyword evidence="1" id="KW-0238">DNA-binding</keyword>
<dbReference type="PRINTS" id="PR00040">
    <property type="entry name" value="HTHMERR"/>
</dbReference>
<dbReference type="Proteomes" id="UP001589718">
    <property type="component" value="Unassembled WGS sequence"/>
</dbReference>
<dbReference type="PROSITE" id="PS50937">
    <property type="entry name" value="HTH_MERR_2"/>
    <property type="match status" value="1"/>
</dbReference>
<dbReference type="InterPro" id="IPR000551">
    <property type="entry name" value="MerR-type_HTH_dom"/>
</dbReference>
<dbReference type="Pfam" id="PF13411">
    <property type="entry name" value="MerR_1"/>
    <property type="match status" value="1"/>
</dbReference>
<evidence type="ECO:0000256" key="1">
    <source>
        <dbReference type="ARBA" id="ARBA00023125"/>
    </source>
</evidence>
<dbReference type="PANTHER" id="PTHR30204:SF93">
    <property type="entry name" value="HTH MERR-TYPE DOMAIN-CONTAINING PROTEIN"/>
    <property type="match status" value="1"/>
</dbReference>
<protein>
    <submittedName>
        <fullName evidence="3">MerR family transcriptional regulator</fullName>
    </submittedName>
</protein>
<dbReference type="RefSeq" id="WP_345224698.1">
    <property type="nucleotide sequence ID" value="NZ_BAAAXE010000013.1"/>
</dbReference>
<name>A0ABV5PMT4_STRCM</name>
<organism evidence="3 4">
    <name type="scientific">Streptomyces cremeus</name>
    <dbReference type="NCBI Taxonomy" id="66881"/>
    <lineage>
        <taxon>Bacteria</taxon>
        <taxon>Bacillati</taxon>
        <taxon>Actinomycetota</taxon>
        <taxon>Actinomycetes</taxon>
        <taxon>Kitasatosporales</taxon>
        <taxon>Streptomycetaceae</taxon>
        <taxon>Streptomyces</taxon>
    </lineage>
</organism>
<evidence type="ECO:0000313" key="3">
    <source>
        <dbReference type="EMBL" id="MFB9524531.1"/>
    </source>
</evidence>
<evidence type="ECO:0000313" key="4">
    <source>
        <dbReference type="Proteomes" id="UP001589718"/>
    </source>
</evidence>
<dbReference type="SMART" id="SM00422">
    <property type="entry name" value="HTH_MERR"/>
    <property type="match status" value="1"/>
</dbReference>
<sequence>MRIGELSRRTGVPVPTIKFYVREGLLPAGELTSPNQATYGDGHERRLRLIRSMLGVGGLSLARIAEILAVVDDTSQPVFELMGEVAGTVAAPRPAGSGEPSARARAEVAALGERRGWHVPAGHPDGEALARTLTEAERLGHEGFAVTLDAYAQAAERVAEADLSYVRGLGARDDVLEGVVIGMMLGDAVFGSLRRIAQAEEAGRVYGRGRRGDEE</sequence>
<keyword evidence="4" id="KW-1185">Reference proteome</keyword>
<dbReference type="SUPFAM" id="SSF46955">
    <property type="entry name" value="Putative DNA-binding domain"/>
    <property type="match status" value="1"/>
</dbReference>
<dbReference type="CDD" id="cd04780">
    <property type="entry name" value="HTH_MerR-like_sg5"/>
    <property type="match status" value="1"/>
</dbReference>
<accession>A0ABV5PMT4</accession>
<proteinExistence type="predicted"/>